<proteinExistence type="predicted"/>
<dbReference type="EMBL" id="OE005312">
    <property type="protein sequence ID" value="CAD7461882.1"/>
    <property type="molecule type" value="Genomic_DNA"/>
</dbReference>
<evidence type="ECO:0000313" key="1">
    <source>
        <dbReference type="EMBL" id="CAD7461882.1"/>
    </source>
</evidence>
<gene>
    <name evidence="1" type="ORF">TTEB3V08_LOCUS9785</name>
</gene>
<protein>
    <submittedName>
        <fullName evidence="1">Uncharacterized protein</fullName>
    </submittedName>
</protein>
<organism evidence="1">
    <name type="scientific">Timema tahoe</name>
    <dbReference type="NCBI Taxonomy" id="61484"/>
    <lineage>
        <taxon>Eukaryota</taxon>
        <taxon>Metazoa</taxon>
        <taxon>Ecdysozoa</taxon>
        <taxon>Arthropoda</taxon>
        <taxon>Hexapoda</taxon>
        <taxon>Insecta</taxon>
        <taxon>Pterygota</taxon>
        <taxon>Neoptera</taxon>
        <taxon>Polyneoptera</taxon>
        <taxon>Phasmatodea</taxon>
        <taxon>Timematodea</taxon>
        <taxon>Timematoidea</taxon>
        <taxon>Timematidae</taxon>
        <taxon>Timema</taxon>
    </lineage>
</organism>
<sequence>MKVTLRGKDKEVKERLGSTDLPAKHHFTELILGFKPPSCVPTGRGRGCETDGEGEGITTSFRVDIYSCLYLSCRAAKLAPGCNDVTGKPITTYGWGWVLTHALKEGVRGSERGLKAGELFLTLYAKQSSGKFRAACSGNCEYRVLWELCDSIYHSRCSKMNTTDL</sequence>
<accession>A0A7R9NZJ6</accession>
<dbReference type="AlphaFoldDB" id="A0A7R9NZJ6"/>
<name>A0A7R9NZJ6_9NEOP</name>
<reference evidence="1" key="1">
    <citation type="submission" date="2020-11" db="EMBL/GenBank/DDBJ databases">
        <authorList>
            <person name="Tran Van P."/>
        </authorList>
    </citation>
    <scope>NUCLEOTIDE SEQUENCE</scope>
</reference>